<dbReference type="InterPro" id="IPR035892">
    <property type="entry name" value="C2_domain_sf"/>
</dbReference>
<dbReference type="Gene3D" id="2.60.40.150">
    <property type="entry name" value="C2 domain"/>
    <property type="match status" value="1"/>
</dbReference>
<accession>X6P5J3</accession>
<dbReference type="Pfam" id="PF00168">
    <property type="entry name" value="C2"/>
    <property type="match status" value="1"/>
</dbReference>
<proteinExistence type="predicted"/>
<name>X6P5J3_RETFI</name>
<feature type="domain" description="C2" evidence="1">
    <location>
        <begin position="92"/>
        <end position="181"/>
    </location>
</feature>
<keyword evidence="3" id="KW-1185">Reference proteome</keyword>
<protein>
    <recommendedName>
        <fullName evidence="1">C2 domain-containing protein</fullName>
    </recommendedName>
</protein>
<evidence type="ECO:0000313" key="2">
    <source>
        <dbReference type="EMBL" id="ETO33466.1"/>
    </source>
</evidence>
<comment type="caution">
    <text evidence="2">The sequence shown here is derived from an EMBL/GenBank/DDBJ whole genome shotgun (WGS) entry which is preliminary data.</text>
</comment>
<dbReference type="SUPFAM" id="SSF49562">
    <property type="entry name" value="C2 domain (Calcium/lipid-binding domain, CaLB)"/>
    <property type="match status" value="1"/>
</dbReference>
<dbReference type="AlphaFoldDB" id="X6P5J3"/>
<dbReference type="EMBL" id="ASPP01003375">
    <property type="protein sequence ID" value="ETO33466.1"/>
    <property type="molecule type" value="Genomic_DNA"/>
</dbReference>
<evidence type="ECO:0000313" key="3">
    <source>
        <dbReference type="Proteomes" id="UP000023152"/>
    </source>
</evidence>
<dbReference type="InterPro" id="IPR000008">
    <property type="entry name" value="C2_dom"/>
</dbReference>
<gene>
    <name evidence="2" type="ORF">RFI_03642</name>
</gene>
<sequence length="230" mass="26077">MNDKSHNTFLLLASTNKGKIIEETQQVSSRLHNNVFRFEVSCYKFVIYKEKNGLRTGEGLLLLFLFLGLGKEKKGKQRERKPLINLCETYYFNVLHTQNLNLKFKCVCVIKDLYVRIIYQGIIQDTKVLNGEKNTAAFDEPIILENAVPNTTEKLHLTIFDRDTATADDVLASAEVTLPGDYGQNQGETQIPLMRNGSQCGTITLDQVHFIKQKLIRYTGPCKCCCCCLG</sequence>
<evidence type="ECO:0000259" key="1">
    <source>
        <dbReference type="Pfam" id="PF00168"/>
    </source>
</evidence>
<organism evidence="2 3">
    <name type="scientific">Reticulomyxa filosa</name>
    <dbReference type="NCBI Taxonomy" id="46433"/>
    <lineage>
        <taxon>Eukaryota</taxon>
        <taxon>Sar</taxon>
        <taxon>Rhizaria</taxon>
        <taxon>Retaria</taxon>
        <taxon>Foraminifera</taxon>
        <taxon>Monothalamids</taxon>
        <taxon>Reticulomyxidae</taxon>
        <taxon>Reticulomyxa</taxon>
    </lineage>
</organism>
<reference evidence="2 3" key="1">
    <citation type="journal article" date="2013" name="Curr. Biol.">
        <title>The Genome of the Foraminiferan Reticulomyxa filosa.</title>
        <authorList>
            <person name="Glockner G."/>
            <person name="Hulsmann N."/>
            <person name="Schleicher M."/>
            <person name="Noegel A.A."/>
            <person name="Eichinger L."/>
            <person name="Gallinger C."/>
            <person name="Pawlowski J."/>
            <person name="Sierra R."/>
            <person name="Euteneuer U."/>
            <person name="Pillet L."/>
            <person name="Moustafa A."/>
            <person name="Platzer M."/>
            <person name="Groth M."/>
            <person name="Szafranski K."/>
            <person name="Schliwa M."/>
        </authorList>
    </citation>
    <scope>NUCLEOTIDE SEQUENCE [LARGE SCALE GENOMIC DNA]</scope>
</reference>
<dbReference type="Proteomes" id="UP000023152">
    <property type="component" value="Unassembled WGS sequence"/>
</dbReference>